<proteinExistence type="predicted"/>
<dbReference type="InterPro" id="IPR039607">
    <property type="entry name" value="VQ_8/17/18/20/21/25"/>
</dbReference>
<name>A0A5P1F7A4_ASPOF</name>
<protein>
    <recommendedName>
        <fullName evidence="1">VQ domain-containing protein</fullName>
    </recommendedName>
</protein>
<dbReference type="Pfam" id="PF05678">
    <property type="entry name" value="VQ"/>
    <property type="match status" value="1"/>
</dbReference>
<evidence type="ECO:0000313" key="3">
    <source>
        <dbReference type="Proteomes" id="UP000243459"/>
    </source>
</evidence>
<dbReference type="EMBL" id="CM007383">
    <property type="protein sequence ID" value="ONK74248.1"/>
    <property type="molecule type" value="Genomic_DNA"/>
</dbReference>
<keyword evidence="3" id="KW-1185">Reference proteome</keyword>
<evidence type="ECO:0000313" key="2">
    <source>
        <dbReference type="EMBL" id="ONK74248.1"/>
    </source>
</evidence>
<dbReference type="AlphaFoldDB" id="A0A5P1F7A4"/>
<feature type="domain" description="VQ" evidence="1">
    <location>
        <begin position="45"/>
        <end position="69"/>
    </location>
</feature>
<dbReference type="InterPro" id="IPR008889">
    <property type="entry name" value="VQ"/>
</dbReference>
<gene>
    <name evidence="2" type="ORF">A4U43_C03F4310</name>
</gene>
<dbReference type="PANTHER" id="PTHR33143">
    <property type="entry name" value="F16F4.1 PROTEIN-RELATED"/>
    <property type="match status" value="1"/>
</dbReference>
<dbReference type="GO" id="GO:0005634">
    <property type="term" value="C:nucleus"/>
    <property type="evidence" value="ECO:0007669"/>
    <property type="project" value="TreeGrafter"/>
</dbReference>
<organism evidence="2 3">
    <name type="scientific">Asparagus officinalis</name>
    <name type="common">Garden asparagus</name>
    <dbReference type="NCBI Taxonomy" id="4686"/>
    <lineage>
        <taxon>Eukaryota</taxon>
        <taxon>Viridiplantae</taxon>
        <taxon>Streptophyta</taxon>
        <taxon>Embryophyta</taxon>
        <taxon>Tracheophyta</taxon>
        <taxon>Spermatophyta</taxon>
        <taxon>Magnoliopsida</taxon>
        <taxon>Liliopsida</taxon>
        <taxon>Asparagales</taxon>
        <taxon>Asparagaceae</taxon>
        <taxon>Asparagoideae</taxon>
        <taxon>Asparagus</taxon>
    </lineage>
</organism>
<evidence type="ECO:0000259" key="1">
    <source>
        <dbReference type="Pfam" id="PF05678"/>
    </source>
</evidence>
<dbReference type="Proteomes" id="UP000243459">
    <property type="component" value="Chromosome 3"/>
</dbReference>
<sequence length="122" mass="13560">MPSSKRALQDPVTRPSPLKVSKDYFKAKKITSQADLRSAVIVHVHSPKVIHARPQDFMRVVQMLTGRSSSFSSTTSSFSFVAGQNDERPRANTNTKEVGGELKIARLFYREINTTPAEVALL</sequence>
<reference evidence="3" key="1">
    <citation type="journal article" date="2017" name="Nat. Commun.">
        <title>The asparagus genome sheds light on the origin and evolution of a young Y chromosome.</title>
        <authorList>
            <person name="Harkess A."/>
            <person name="Zhou J."/>
            <person name="Xu C."/>
            <person name="Bowers J.E."/>
            <person name="Van der Hulst R."/>
            <person name="Ayyampalayam S."/>
            <person name="Mercati F."/>
            <person name="Riccardi P."/>
            <person name="McKain M.R."/>
            <person name="Kakrana A."/>
            <person name="Tang H."/>
            <person name="Ray J."/>
            <person name="Groenendijk J."/>
            <person name="Arikit S."/>
            <person name="Mathioni S.M."/>
            <person name="Nakano M."/>
            <person name="Shan H."/>
            <person name="Telgmann-Rauber A."/>
            <person name="Kanno A."/>
            <person name="Yue Z."/>
            <person name="Chen H."/>
            <person name="Li W."/>
            <person name="Chen Y."/>
            <person name="Xu X."/>
            <person name="Zhang Y."/>
            <person name="Luo S."/>
            <person name="Chen H."/>
            <person name="Gao J."/>
            <person name="Mao Z."/>
            <person name="Pires J.C."/>
            <person name="Luo M."/>
            <person name="Kudrna D."/>
            <person name="Wing R.A."/>
            <person name="Meyers B.C."/>
            <person name="Yi K."/>
            <person name="Kong H."/>
            <person name="Lavrijsen P."/>
            <person name="Sunseri F."/>
            <person name="Falavigna A."/>
            <person name="Ye Y."/>
            <person name="Leebens-Mack J.H."/>
            <person name="Chen G."/>
        </authorList>
    </citation>
    <scope>NUCLEOTIDE SEQUENCE [LARGE SCALE GENOMIC DNA]</scope>
    <source>
        <strain evidence="3">cv. DH0086</strain>
    </source>
</reference>
<accession>A0A5P1F7A4</accession>
<dbReference type="Gramene" id="ONK74248">
    <property type="protein sequence ID" value="ONK74248"/>
    <property type="gene ID" value="A4U43_C03F4310"/>
</dbReference>
<dbReference type="PANTHER" id="PTHR33143:SF9">
    <property type="entry name" value="VQ DOMAIN-CONTAINING PROTEIN"/>
    <property type="match status" value="1"/>
</dbReference>